<evidence type="ECO:0000313" key="1">
    <source>
        <dbReference type="EMBL" id="MDM5264398.1"/>
    </source>
</evidence>
<comment type="caution">
    <text evidence="1">The sequence shown here is derived from an EMBL/GenBank/DDBJ whole genome shotgun (WGS) entry which is preliminary data.</text>
</comment>
<dbReference type="EMBL" id="JAQIBC010000007">
    <property type="protein sequence ID" value="MDM5264398.1"/>
    <property type="molecule type" value="Genomic_DNA"/>
</dbReference>
<sequence>MSKNLKHSSKKLKEINFSRRKILSFFMMIPFVGMGLCKSKEASTAQYDDFVLINGWVLKKKDLHAV</sequence>
<protein>
    <submittedName>
        <fullName evidence="1">Uncharacterized protein</fullName>
    </submittedName>
</protein>
<reference evidence="1" key="1">
    <citation type="submission" date="2023-01" db="EMBL/GenBank/DDBJ databases">
        <title>Sulfurovum sp. XTW-4 genome assembly.</title>
        <authorList>
            <person name="Wang J."/>
        </authorList>
    </citation>
    <scope>NUCLEOTIDE SEQUENCE</scope>
    <source>
        <strain evidence="1">XTW-4</strain>
    </source>
</reference>
<gene>
    <name evidence="1" type="ORF">PF327_09340</name>
</gene>
<organism evidence="1 2">
    <name type="scientific">Sulfurovum xiamenensis</name>
    <dbReference type="NCBI Taxonomy" id="3019066"/>
    <lineage>
        <taxon>Bacteria</taxon>
        <taxon>Pseudomonadati</taxon>
        <taxon>Campylobacterota</taxon>
        <taxon>Epsilonproteobacteria</taxon>
        <taxon>Campylobacterales</taxon>
        <taxon>Sulfurovaceae</taxon>
        <taxon>Sulfurovum</taxon>
    </lineage>
</organism>
<keyword evidence="2" id="KW-1185">Reference proteome</keyword>
<name>A0ABT7QTK5_9BACT</name>
<accession>A0ABT7QTK5</accession>
<evidence type="ECO:0000313" key="2">
    <source>
        <dbReference type="Proteomes" id="UP001169066"/>
    </source>
</evidence>
<dbReference type="RefSeq" id="WP_289402305.1">
    <property type="nucleotide sequence ID" value="NZ_JAQIBC010000007.1"/>
</dbReference>
<proteinExistence type="predicted"/>
<dbReference type="Proteomes" id="UP001169066">
    <property type="component" value="Unassembled WGS sequence"/>
</dbReference>